<evidence type="ECO:0000313" key="2">
    <source>
        <dbReference type="Proteomes" id="UP001151760"/>
    </source>
</evidence>
<proteinExistence type="predicted"/>
<keyword evidence="2" id="KW-1185">Reference proteome</keyword>
<dbReference type="EMBL" id="BQNB010015567">
    <property type="protein sequence ID" value="GJT41499.1"/>
    <property type="molecule type" value="Genomic_DNA"/>
</dbReference>
<evidence type="ECO:0000313" key="1">
    <source>
        <dbReference type="EMBL" id="GJT41499.1"/>
    </source>
</evidence>
<reference evidence="1" key="2">
    <citation type="submission" date="2022-01" db="EMBL/GenBank/DDBJ databases">
        <authorList>
            <person name="Yamashiro T."/>
            <person name="Shiraishi A."/>
            <person name="Satake H."/>
            <person name="Nakayama K."/>
        </authorList>
    </citation>
    <scope>NUCLEOTIDE SEQUENCE</scope>
</reference>
<protein>
    <submittedName>
        <fullName evidence="1">Uncharacterized protein</fullName>
    </submittedName>
</protein>
<organism evidence="1 2">
    <name type="scientific">Tanacetum coccineum</name>
    <dbReference type="NCBI Taxonomy" id="301880"/>
    <lineage>
        <taxon>Eukaryota</taxon>
        <taxon>Viridiplantae</taxon>
        <taxon>Streptophyta</taxon>
        <taxon>Embryophyta</taxon>
        <taxon>Tracheophyta</taxon>
        <taxon>Spermatophyta</taxon>
        <taxon>Magnoliopsida</taxon>
        <taxon>eudicotyledons</taxon>
        <taxon>Gunneridae</taxon>
        <taxon>Pentapetalae</taxon>
        <taxon>asterids</taxon>
        <taxon>campanulids</taxon>
        <taxon>Asterales</taxon>
        <taxon>Asteraceae</taxon>
        <taxon>Asteroideae</taxon>
        <taxon>Anthemideae</taxon>
        <taxon>Anthemidinae</taxon>
        <taxon>Tanacetum</taxon>
    </lineage>
</organism>
<dbReference type="Proteomes" id="UP001151760">
    <property type="component" value="Unassembled WGS sequence"/>
</dbReference>
<reference evidence="1" key="1">
    <citation type="journal article" date="2022" name="Int. J. Mol. Sci.">
        <title>Draft Genome of Tanacetum Coccineum: Genomic Comparison of Closely Related Tanacetum-Family Plants.</title>
        <authorList>
            <person name="Yamashiro T."/>
            <person name="Shiraishi A."/>
            <person name="Nakayama K."/>
            <person name="Satake H."/>
        </authorList>
    </citation>
    <scope>NUCLEOTIDE SEQUENCE</scope>
</reference>
<comment type="caution">
    <text evidence="1">The sequence shown here is derived from an EMBL/GenBank/DDBJ whole genome shotgun (WGS) entry which is preliminary data.</text>
</comment>
<sequence length="151" mass="17211">MLLCWELAYGIWTQNSLTRNSDESALVVEIDFTWSLRFGSIEPGRPPIPLFVKPWSFDQFEFPSAFFPMSVFDSDTKSFYVVLVESWPLMLYDVLQVDRVLQTACNKPLPEYSLLPLVGSPLCSVVIEQLMARSGTDLKMAKTVIIQTLCF</sequence>
<name>A0ABQ5DXB9_9ASTR</name>
<accession>A0ABQ5DXB9</accession>
<gene>
    <name evidence="1" type="ORF">Tco_0941364</name>
</gene>